<dbReference type="Gene3D" id="3.40.50.720">
    <property type="entry name" value="NAD(P)-binding Rossmann-like Domain"/>
    <property type="match status" value="1"/>
</dbReference>
<dbReference type="Gene3D" id="3.90.180.10">
    <property type="entry name" value="Medium-chain alcohol dehydrogenases, catalytic domain"/>
    <property type="match status" value="1"/>
</dbReference>
<accession>A0A7C9BRD8</accession>
<evidence type="ECO:0000256" key="1">
    <source>
        <dbReference type="ARBA" id="ARBA00022857"/>
    </source>
</evidence>
<keyword evidence="5" id="KW-1185">Reference proteome</keyword>
<keyword evidence="1" id="KW-0521">NADP</keyword>
<dbReference type="CDD" id="cd05282">
    <property type="entry name" value="ETR_like"/>
    <property type="match status" value="1"/>
</dbReference>
<dbReference type="Proteomes" id="UP000479293">
    <property type="component" value="Unassembled WGS sequence"/>
</dbReference>
<dbReference type="PANTHER" id="PTHR48106">
    <property type="entry name" value="QUINONE OXIDOREDUCTASE PIG3-RELATED"/>
    <property type="match status" value="1"/>
</dbReference>
<dbReference type="Pfam" id="PF08240">
    <property type="entry name" value="ADH_N"/>
    <property type="match status" value="1"/>
</dbReference>
<evidence type="ECO:0000313" key="5">
    <source>
        <dbReference type="Proteomes" id="UP000479293"/>
    </source>
</evidence>
<dbReference type="SUPFAM" id="SSF51735">
    <property type="entry name" value="NAD(P)-binding Rossmann-fold domains"/>
    <property type="match status" value="1"/>
</dbReference>
<dbReference type="GO" id="GO:0016651">
    <property type="term" value="F:oxidoreductase activity, acting on NAD(P)H"/>
    <property type="evidence" value="ECO:0007669"/>
    <property type="project" value="TreeGrafter"/>
</dbReference>
<dbReference type="InterPro" id="IPR020843">
    <property type="entry name" value="ER"/>
</dbReference>
<feature type="domain" description="Enoyl reductase (ER)" evidence="3">
    <location>
        <begin position="10"/>
        <end position="321"/>
    </location>
</feature>
<proteinExistence type="predicted"/>
<organism evidence="4 5">
    <name type="scientific">Salmonirosea aquatica</name>
    <dbReference type="NCBI Taxonomy" id="2654236"/>
    <lineage>
        <taxon>Bacteria</taxon>
        <taxon>Pseudomonadati</taxon>
        <taxon>Bacteroidota</taxon>
        <taxon>Cytophagia</taxon>
        <taxon>Cytophagales</taxon>
        <taxon>Spirosomataceae</taxon>
        <taxon>Salmonirosea</taxon>
    </lineage>
</organism>
<name>A0A7C9BRD8_9BACT</name>
<dbReference type="InterPro" id="IPR036291">
    <property type="entry name" value="NAD(P)-bd_dom_sf"/>
</dbReference>
<evidence type="ECO:0000259" key="3">
    <source>
        <dbReference type="SMART" id="SM00829"/>
    </source>
</evidence>
<dbReference type="InterPro" id="IPR011032">
    <property type="entry name" value="GroES-like_sf"/>
</dbReference>
<comment type="caution">
    <text evidence="4">The sequence shown here is derived from an EMBL/GenBank/DDBJ whole genome shotgun (WGS) entry which is preliminary data.</text>
</comment>
<dbReference type="SUPFAM" id="SSF50129">
    <property type="entry name" value="GroES-like"/>
    <property type="match status" value="1"/>
</dbReference>
<dbReference type="RefSeq" id="WP_152760353.1">
    <property type="nucleotide sequence ID" value="NZ_WHLY01000002.1"/>
</dbReference>
<dbReference type="InterPro" id="IPR013154">
    <property type="entry name" value="ADH-like_N"/>
</dbReference>
<dbReference type="GO" id="GO:0070402">
    <property type="term" value="F:NADPH binding"/>
    <property type="evidence" value="ECO:0007669"/>
    <property type="project" value="TreeGrafter"/>
</dbReference>
<dbReference type="InterPro" id="IPR013149">
    <property type="entry name" value="ADH-like_C"/>
</dbReference>
<sequence>MKTIQFEKIGKPAEILQSVQKPTPQPVADEVLIKIIASPINPSDLSFVQGRYGIRPQLPSGAGFEGVGVVEAVGEGVRLPVGSRVSFTGVGSWGEYLVVNQKATIPLPESIPNEIAAQLFVNPFTAWAMVEESGVQAGEWLMITACGSAYGKLVTQLCHKKGIKTIGTVRHDDLNDDLKKLGLNQVVNTETENLPARVREITGGQGVKCVLDSVGGATTEAAMKCVAQGGKILVFGLLSQQNPRLDVGLMIFKEITIKGFWLPQWMSEADSQTRAQVAQQVIGWLASGEVELPVEATYGLDEIARAVEHADAPGRWGKILVKP</sequence>
<dbReference type="PANTHER" id="PTHR48106:SF2">
    <property type="entry name" value="ZN2+-BINDING DEHYDROGENASE"/>
    <property type="match status" value="1"/>
</dbReference>
<gene>
    <name evidence="4" type="ORF">GBK04_13165</name>
</gene>
<dbReference type="EMBL" id="WHLY01000002">
    <property type="protein sequence ID" value="MPR34279.1"/>
    <property type="molecule type" value="Genomic_DNA"/>
</dbReference>
<evidence type="ECO:0000313" key="4">
    <source>
        <dbReference type="EMBL" id="MPR34279.1"/>
    </source>
</evidence>
<protein>
    <submittedName>
        <fullName evidence="4">Zinc-binding dehydrogenase</fullName>
    </submittedName>
</protein>
<dbReference type="SMART" id="SM00829">
    <property type="entry name" value="PKS_ER"/>
    <property type="match status" value="1"/>
</dbReference>
<dbReference type="AlphaFoldDB" id="A0A7C9BRD8"/>
<reference evidence="4 5" key="1">
    <citation type="submission" date="2019-10" db="EMBL/GenBank/DDBJ databases">
        <title>Draft Genome Sequence of Cytophagaceae sp. SJW1-29.</title>
        <authorList>
            <person name="Choi A."/>
        </authorList>
    </citation>
    <scope>NUCLEOTIDE SEQUENCE [LARGE SCALE GENOMIC DNA]</scope>
    <source>
        <strain evidence="4 5">SJW1-29</strain>
    </source>
</reference>
<evidence type="ECO:0000256" key="2">
    <source>
        <dbReference type="ARBA" id="ARBA00023002"/>
    </source>
</evidence>
<dbReference type="Pfam" id="PF00107">
    <property type="entry name" value="ADH_zinc_N"/>
    <property type="match status" value="1"/>
</dbReference>
<keyword evidence="2" id="KW-0560">Oxidoreductase</keyword>